<protein>
    <submittedName>
        <fullName evidence="1">Uncharacterized protein</fullName>
    </submittedName>
</protein>
<name>A0A0M0LA09_9BACI</name>
<sequence length="182" mass="20887">MIFNLDIQPDGLPSNTVDEIRTGEVYYSMFGEIIFFINGKNFFEHANGISEEKMGTSSMSSKGLTIPIYGFIHSFINQMDDIGQKKAVIIYEDQIDKEIVLETSGENVIFAIRYCLSNYWYDGESVKESLEIPISSVNMIPIPVFKEGMIEGIRTYFESLLQQFPELQKVDKFVELYKKVTK</sequence>
<evidence type="ECO:0000313" key="2">
    <source>
        <dbReference type="Proteomes" id="UP000037558"/>
    </source>
</evidence>
<dbReference type="STRING" id="284581.AMD01_05195"/>
<reference evidence="2" key="1">
    <citation type="submission" date="2015-08" db="EMBL/GenBank/DDBJ databases">
        <title>Fjat-14210 dsm16467.</title>
        <authorList>
            <person name="Liu B."/>
            <person name="Wang J."/>
            <person name="Zhu Y."/>
            <person name="Liu G."/>
            <person name="Chen Q."/>
            <person name="Chen Z."/>
            <person name="Lan J."/>
            <person name="Che J."/>
            <person name="Ge C."/>
            <person name="Shi H."/>
            <person name="Pan Z."/>
            <person name="Liu X."/>
        </authorList>
    </citation>
    <scope>NUCLEOTIDE SEQUENCE [LARGE SCALE GENOMIC DNA]</scope>
    <source>
        <strain evidence="2">DSM 16467</strain>
    </source>
</reference>
<accession>A0A0M0LA09</accession>
<proteinExistence type="predicted"/>
<dbReference type="EMBL" id="LILC01000007">
    <property type="protein sequence ID" value="KOO47448.1"/>
    <property type="molecule type" value="Genomic_DNA"/>
</dbReference>
<dbReference type="Proteomes" id="UP000037558">
    <property type="component" value="Unassembled WGS sequence"/>
</dbReference>
<gene>
    <name evidence="1" type="ORF">AMD01_05195</name>
</gene>
<comment type="caution">
    <text evidence="1">The sequence shown here is derived from an EMBL/GenBank/DDBJ whole genome shotgun (WGS) entry which is preliminary data.</text>
</comment>
<evidence type="ECO:0000313" key="1">
    <source>
        <dbReference type="EMBL" id="KOO47448.1"/>
    </source>
</evidence>
<dbReference type="PATRIC" id="fig|284581.3.peg.4416"/>
<dbReference type="RefSeq" id="WP_053400351.1">
    <property type="nucleotide sequence ID" value="NZ_LILC01000007.1"/>
</dbReference>
<dbReference type="AlphaFoldDB" id="A0A0M0LA09"/>
<keyword evidence="2" id="KW-1185">Reference proteome</keyword>
<organism evidence="1 2">
    <name type="scientific">Priestia koreensis</name>
    <dbReference type="NCBI Taxonomy" id="284581"/>
    <lineage>
        <taxon>Bacteria</taxon>
        <taxon>Bacillati</taxon>
        <taxon>Bacillota</taxon>
        <taxon>Bacilli</taxon>
        <taxon>Bacillales</taxon>
        <taxon>Bacillaceae</taxon>
        <taxon>Priestia</taxon>
    </lineage>
</organism>